<dbReference type="Proteomes" id="UP000054937">
    <property type="component" value="Unassembled WGS sequence"/>
</dbReference>
<accession>A0A0V0QE53</accession>
<organism evidence="2 3">
    <name type="scientific">Pseudocohnilembus persalinus</name>
    <name type="common">Ciliate</name>
    <dbReference type="NCBI Taxonomy" id="266149"/>
    <lineage>
        <taxon>Eukaryota</taxon>
        <taxon>Sar</taxon>
        <taxon>Alveolata</taxon>
        <taxon>Ciliophora</taxon>
        <taxon>Intramacronucleata</taxon>
        <taxon>Oligohymenophorea</taxon>
        <taxon>Scuticociliatia</taxon>
        <taxon>Philasterida</taxon>
        <taxon>Pseudocohnilembidae</taxon>
        <taxon>Pseudocohnilembus</taxon>
    </lineage>
</organism>
<feature type="coiled-coil region" evidence="1">
    <location>
        <begin position="411"/>
        <end position="438"/>
    </location>
</feature>
<comment type="caution">
    <text evidence="2">The sequence shown here is derived from an EMBL/GenBank/DDBJ whole genome shotgun (WGS) entry which is preliminary data.</text>
</comment>
<dbReference type="PANTHER" id="PTHR39063:SF1">
    <property type="entry name" value="OFD1 CENTRIOLE AND CENTRIOLAR SATELLITE PROTEIN"/>
    <property type="match status" value="1"/>
</dbReference>
<dbReference type="PANTHER" id="PTHR39063">
    <property type="entry name" value="ORAL-FACIAL-DIGITAL SYNDROME 1 PROTEIN HOMOLOG"/>
    <property type="match status" value="1"/>
</dbReference>
<feature type="coiled-coil region" evidence="1">
    <location>
        <begin position="196"/>
        <end position="235"/>
    </location>
</feature>
<evidence type="ECO:0000313" key="3">
    <source>
        <dbReference type="Proteomes" id="UP000054937"/>
    </source>
</evidence>
<sequence length="444" mass="54366">MQDQSVQSNYIDDEIQHNNNNSQFSNISDYKFQNYEQNQESYDQQDHDDDKNVYKQQLFENFKQTGVLNNLKATLRKQLIDKLQSSKQTGQEKDEMQTEKFQKNRFFYERRLLGYMIADFLRKHNFNYTYSVLLPEMQLESENVLQKEEIIEALRITPNEYQELIEIDIDKDLSAMEIVMEVIRKIKCTVKKEIHVQTEFEEDRNYKQKLEDVENQALKNMNKIQNTSIKNYEEQFLKYKSEMDRRYQEQLQDEISRLRELEIAELRAHENAEFQMKLKKYKYEMDKLYEEKLKKLKERERTALELCKRRQQEIDRMSFEQRAQHRKAIDDLKQRELELKKHNCLEGEEIKKEREKIKQMEASLKIKMREYDQAKMTINTRIQQDINDRKKIMQKENDLERTSQGGSLLFKNQDEQQRREYRENLQMLETQRQYLTRDLEIKKY</sequence>
<dbReference type="OrthoDB" id="206339at2759"/>
<gene>
    <name evidence="2" type="ORF">PPERSA_03204</name>
</gene>
<dbReference type="EMBL" id="LDAU01000189">
    <property type="protein sequence ID" value="KRX00471.1"/>
    <property type="molecule type" value="Genomic_DNA"/>
</dbReference>
<dbReference type="AlphaFoldDB" id="A0A0V0QE53"/>
<dbReference type="GO" id="GO:0036064">
    <property type="term" value="C:ciliary basal body"/>
    <property type="evidence" value="ECO:0007669"/>
    <property type="project" value="TreeGrafter"/>
</dbReference>
<dbReference type="InParanoid" id="A0A0V0QE53"/>
<name>A0A0V0QE53_PSEPJ</name>
<evidence type="ECO:0000256" key="1">
    <source>
        <dbReference type="SAM" id="Coils"/>
    </source>
</evidence>
<keyword evidence="3" id="KW-1185">Reference proteome</keyword>
<proteinExistence type="predicted"/>
<dbReference type="GO" id="GO:0005576">
    <property type="term" value="C:extracellular region"/>
    <property type="evidence" value="ECO:0007669"/>
    <property type="project" value="GOC"/>
</dbReference>
<feature type="coiled-coil region" evidence="1">
    <location>
        <begin position="350"/>
        <end position="377"/>
    </location>
</feature>
<reference evidence="2 3" key="1">
    <citation type="journal article" date="2015" name="Sci. Rep.">
        <title>Genome of the facultative scuticociliatosis pathogen Pseudocohnilembus persalinus provides insight into its virulence through horizontal gene transfer.</title>
        <authorList>
            <person name="Xiong J."/>
            <person name="Wang G."/>
            <person name="Cheng J."/>
            <person name="Tian M."/>
            <person name="Pan X."/>
            <person name="Warren A."/>
            <person name="Jiang C."/>
            <person name="Yuan D."/>
            <person name="Miao W."/>
        </authorList>
    </citation>
    <scope>NUCLEOTIDE SEQUENCE [LARGE SCALE GENOMIC DNA]</scope>
    <source>
        <strain evidence="2">36N120E</strain>
    </source>
</reference>
<dbReference type="GO" id="GO:0060287">
    <property type="term" value="P:epithelial cilium movement involved in determination of left/right asymmetry"/>
    <property type="evidence" value="ECO:0007669"/>
    <property type="project" value="TreeGrafter"/>
</dbReference>
<keyword evidence="1" id="KW-0175">Coiled coil</keyword>
<evidence type="ECO:0000313" key="2">
    <source>
        <dbReference type="EMBL" id="KRX00471.1"/>
    </source>
</evidence>
<protein>
    <submittedName>
        <fullName evidence="2">Uncharacterized protein</fullName>
    </submittedName>
</protein>
<dbReference type="OMA" id="HEMEMIR"/>
<dbReference type="InterPro" id="IPR055289">
    <property type="entry name" value="OFD1"/>
</dbReference>
<dbReference type="PROSITE" id="PS50896">
    <property type="entry name" value="LISH"/>
    <property type="match status" value="1"/>
</dbReference>
<dbReference type="InterPro" id="IPR006594">
    <property type="entry name" value="LisH"/>
</dbReference>